<keyword evidence="1" id="KW-0479">Metal-binding</keyword>
<reference evidence="7" key="1">
    <citation type="submission" date="2023-07" db="EMBL/GenBank/DDBJ databases">
        <title>A chromosome-level genome assembly of Lolium multiflorum.</title>
        <authorList>
            <person name="Chen Y."/>
            <person name="Copetti D."/>
            <person name="Kolliker R."/>
            <person name="Studer B."/>
        </authorList>
    </citation>
    <scope>NUCLEOTIDE SEQUENCE</scope>
    <source>
        <strain evidence="7">02402/16</strain>
        <tissue evidence="7">Leaf</tissue>
    </source>
</reference>
<evidence type="ECO:0000259" key="6">
    <source>
        <dbReference type="PROSITE" id="PS50089"/>
    </source>
</evidence>
<dbReference type="PANTHER" id="PTHR45931:SF3">
    <property type="entry name" value="RING ZINC FINGER-CONTAINING PROTEIN"/>
    <property type="match status" value="1"/>
</dbReference>
<dbReference type="Proteomes" id="UP001231189">
    <property type="component" value="Unassembled WGS sequence"/>
</dbReference>
<dbReference type="InterPro" id="IPR051834">
    <property type="entry name" value="RING_finger_E3_ligase"/>
</dbReference>
<dbReference type="GO" id="GO:0006511">
    <property type="term" value="P:ubiquitin-dependent protein catabolic process"/>
    <property type="evidence" value="ECO:0007669"/>
    <property type="project" value="TreeGrafter"/>
</dbReference>
<dbReference type="InterPro" id="IPR001841">
    <property type="entry name" value="Znf_RING"/>
</dbReference>
<accession>A0AAD8RRP5</accession>
<dbReference type="GO" id="GO:0061630">
    <property type="term" value="F:ubiquitin protein ligase activity"/>
    <property type="evidence" value="ECO:0007669"/>
    <property type="project" value="TreeGrafter"/>
</dbReference>
<keyword evidence="3" id="KW-0862">Zinc</keyword>
<sequence>MADMDGLMGWIVRACVTVIAACDKVAATTAFVRETAEAMRLAAVAVRSQHHVDGPIPDDWEQVPGGAAQAQAQRQPPAADHGGSDDADDTNSCVICMEPYEAGGDGRSVVTACGHRFHTGCVAAWLRRNRTCPLCRAPIHESAPPPAAARRAGVAV</sequence>
<comment type="caution">
    <text evidence="7">The sequence shown here is derived from an EMBL/GenBank/DDBJ whole genome shotgun (WGS) entry which is preliminary data.</text>
</comment>
<keyword evidence="8" id="KW-1185">Reference proteome</keyword>
<evidence type="ECO:0000256" key="1">
    <source>
        <dbReference type="ARBA" id="ARBA00022723"/>
    </source>
</evidence>
<dbReference type="AlphaFoldDB" id="A0AAD8RRP5"/>
<feature type="domain" description="RING-type" evidence="6">
    <location>
        <begin position="93"/>
        <end position="136"/>
    </location>
</feature>
<evidence type="ECO:0000313" key="8">
    <source>
        <dbReference type="Proteomes" id="UP001231189"/>
    </source>
</evidence>
<organism evidence="7 8">
    <name type="scientific">Lolium multiflorum</name>
    <name type="common">Italian ryegrass</name>
    <name type="synonym">Lolium perenne subsp. multiflorum</name>
    <dbReference type="NCBI Taxonomy" id="4521"/>
    <lineage>
        <taxon>Eukaryota</taxon>
        <taxon>Viridiplantae</taxon>
        <taxon>Streptophyta</taxon>
        <taxon>Embryophyta</taxon>
        <taxon>Tracheophyta</taxon>
        <taxon>Spermatophyta</taxon>
        <taxon>Magnoliopsida</taxon>
        <taxon>Liliopsida</taxon>
        <taxon>Poales</taxon>
        <taxon>Poaceae</taxon>
        <taxon>BOP clade</taxon>
        <taxon>Pooideae</taxon>
        <taxon>Poodae</taxon>
        <taxon>Poeae</taxon>
        <taxon>Poeae Chloroplast Group 2 (Poeae type)</taxon>
        <taxon>Loliodinae</taxon>
        <taxon>Loliinae</taxon>
        <taxon>Lolium</taxon>
    </lineage>
</organism>
<feature type="compositionally biased region" description="Low complexity" evidence="5">
    <location>
        <begin position="67"/>
        <end position="81"/>
    </location>
</feature>
<proteinExistence type="predicted"/>
<dbReference type="InterPro" id="IPR013083">
    <property type="entry name" value="Znf_RING/FYVE/PHD"/>
</dbReference>
<dbReference type="PROSITE" id="PS50089">
    <property type="entry name" value="ZF_RING_2"/>
    <property type="match status" value="1"/>
</dbReference>
<dbReference type="Gene3D" id="3.30.40.10">
    <property type="entry name" value="Zinc/RING finger domain, C3HC4 (zinc finger)"/>
    <property type="match status" value="1"/>
</dbReference>
<evidence type="ECO:0000256" key="4">
    <source>
        <dbReference type="PROSITE-ProRule" id="PRU00175"/>
    </source>
</evidence>
<evidence type="ECO:0000256" key="5">
    <source>
        <dbReference type="SAM" id="MobiDB-lite"/>
    </source>
</evidence>
<feature type="region of interest" description="Disordered" evidence="5">
    <location>
        <begin position="52"/>
        <end position="86"/>
    </location>
</feature>
<dbReference type="SUPFAM" id="SSF57850">
    <property type="entry name" value="RING/U-box"/>
    <property type="match status" value="1"/>
</dbReference>
<dbReference type="GO" id="GO:0005634">
    <property type="term" value="C:nucleus"/>
    <property type="evidence" value="ECO:0007669"/>
    <property type="project" value="TreeGrafter"/>
</dbReference>
<dbReference type="GO" id="GO:0008270">
    <property type="term" value="F:zinc ion binding"/>
    <property type="evidence" value="ECO:0007669"/>
    <property type="project" value="UniProtKB-KW"/>
</dbReference>
<name>A0AAD8RRP5_LOLMU</name>
<dbReference type="PANTHER" id="PTHR45931">
    <property type="entry name" value="SI:CH211-59O9.10"/>
    <property type="match status" value="1"/>
</dbReference>
<gene>
    <name evidence="7" type="ORF">QYE76_003592</name>
</gene>
<dbReference type="Pfam" id="PF13639">
    <property type="entry name" value="zf-RING_2"/>
    <property type="match status" value="1"/>
</dbReference>
<evidence type="ECO:0000256" key="2">
    <source>
        <dbReference type="ARBA" id="ARBA00022771"/>
    </source>
</evidence>
<dbReference type="SMART" id="SM00184">
    <property type="entry name" value="RING"/>
    <property type="match status" value="1"/>
</dbReference>
<keyword evidence="2 4" id="KW-0863">Zinc-finger</keyword>
<evidence type="ECO:0000256" key="3">
    <source>
        <dbReference type="ARBA" id="ARBA00022833"/>
    </source>
</evidence>
<protein>
    <recommendedName>
        <fullName evidence="6">RING-type domain-containing protein</fullName>
    </recommendedName>
</protein>
<dbReference type="EMBL" id="JAUUTY010000005">
    <property type="protein sequence ID" value="KAK1629277.1"/>
    <property type="molecule type" value="Genomic_DNA"/>
</dbReference>
<evidence type="ECO:0000313" key="7">
    <source>
        <dbReference type="EMBL" id="KAK1629277.1"/>
    </source>
</evidence>